<dbReference type="GO" id="GO:0016829">
    <property type="term" value="F:lyase activity"/>
    <property type="evidence" value="ECO:0007669"/>
    <property type="project" value="UniProtKB-KW"/>
</dbReference>
<feature type="transmembrane region" description="Helical" evidence="7">
    <location>
        <begin position="6"/>
        <end position="27"/>
    </location>
</feature>
<keyword evidence="1" id="KW-1003">Cell membrane</keyword>
<dbReference type="Gene3D" id="3.30.1490.480">
    <property type="entry name" value="Endolytic murein transglycosylase"/>
    <property type="match status" value="1"/>
</dbReference>
<evidence type="ECO:0000256" key="2">
    <source>
        <dbReference type="ARBA" id="ARBA00022692"/>
    </source>
</evidence>
<keyword evidence="6" id="KW-0961">Cell wall biogenesis/degradation</keyword>
<dbReference type="PANTHER" id="PTHR30518">
    <property type="entry name" value="ENDOLYTIC MUREIN TRANSGLYCOSYLASE"/>
    <property type="match status" value="1"/>
</dbReference>
<keyword evidence="3 7" id="KW-1133">Transmembrane helix</keyword>
<keyword evidence="2 7" id="KW-0812">Transmembrane</keyword>
<accession>A0A7C0XCQ7</accession>
<evidence type="ECO:0000256" key="3">
    <source>
        <dbReference type="ARBA" id="ARBA00022989"/>
    </source>
</evidence>
<evidence type="ECO:0000313" key="8">
    <source>
        <dbReference type="EMBL" id="HDM90117.1"/>
    </source>
</evidence>
<evidence type="ECO:0008006" key="9">
    <source>
        <dbReference type="Google" id="ProtNLM"/>
    </source>
</evidence>
<feature type="non-terminal residue" evidence="8">
    <location>
        <position position="205"/>
    </location>
</feature>
<dbReference type="PANTHER" id="PTHR30518:SF2">
    <property type="entry name" value="ENDOLYTIC MUREIN TRANSGLYCOSYLASE"/>
    <property type="match status" value="1"/>
</dbReference>
<keyword evidence="4 7" id="KW-0472">Membrane</keyword>
<dbReference type="EMBL" id="DRBW01000107">
    <property type="protein sequence ID" value="HDM90117.1"/>
    <property type="molecule type" value="Genomic_DNA"/>
</dbReference>
<evidence type="ECO:0000256" key="5">
    <source>
        <dbReference type="ARBA" id="ARBA00023239"/>
    </source>
</evidence>
<dbReference type="InterPro" id="IPR003770">
    <property type="entry name" value="MLTG-like"/>
</dbReference>
<evidence type="ECO:0000256" key="4">
    <source>
        <dbReference type="ARBA" id="ARBA00023136"/>
    </source>
</evidence>
<evidence type="ECO:0000256" key="1">
    <source>
        <dbReference type="ARBA" id="ARBA00022475"/>
    </source>
</evidence>
<dbReference type="Pfam" id="PF02618">
    <property type="entry name" value="YceG"/>
    <property type="match status" value="1"/>
</dbReference>
<evidence type="ECO:0000256" key="6">
    <source>
        <dbReference type="ARBA" id="ARBA00023316"/>
    </source>
</evidence>
<dbReference type="Proteomes" id="UP000885931">
    <property type="component" value="Unassembled WGS sequence"/>
</dbReference>
<name>A0A7C0XCQ7_UNCW3</name>
<gene>
    <name evidence="8" type="ORF">ENG67_02785</name>
</gene>
<dbReference type="GO" id="GO:0071555">
    <property type="term" value="P:cell wall organization"/>
    <property type="evidence" value="ECO:0007669"/>
    <property type="project" value="UniProtKB-KW"/>
</dbReference>
<keyword evidence="5" id="KW-0456">Lyase</keyword>
<evidence type="ECO:0000256" key="7">
    <source>
        <dbReference type="SAM" id="Phobius"/>
    </source>
</evidence>
<proteinExistence type="predicted"/>
<sequence length="205" mass="23701">MKGKWFYSVFAVILLIYFVYLNFFLPVQGQNTVIVRKGELARDVAVKLKEKGIIERPDLFVSLAKLLALGDDLKSGLYSLKKNLPELRLLLYLALQSKGGRLIRVRILEGWELKKIASELSYRLGVDSLRFLRLASDTLFIRELRAQYPEIDSPPSLEGYILPDTYKLPWGVGEERLLRYFVGHTVSVWRREFRRDADSLGMSMK</sequence>
<organism evidence="8">
    <name type="scientific">candidate division WOR-3 bacterium</name>
    <dbReference type="NCBI Taxonomy" id="2052148"/>
    <lineage>
        <taxon>Bacteria</taxon>
        <taxon>Bacteria division WOR-3</taxon>
    </lineage>
</organism>
<reference evidence="8" key="1">
    <citation type="journal article" date="2020" name="mSystems">
        <title>Genome- and Community-Level Interaction Insights into Carbon Utilization and Element Cycling Functions of Hydrothermarchaeota in Hydrothermal Sediment.</title>
        <authorList>
            <person name="Zhou Z."/>
            <person name="Liu Y."/>
            <person name="Xu W."/>
            <person name="Pan J."/>
            <person name="Luo Z.H."/>
            <person name="Li M."/>
        </authorList>
    </citation>
    <scope>NUCLEOTIDE SEQUENCE [LARGE SCALE GENOMIC DNA]</scope>
    <source>
        <strain evidence="8">HyVt-237</strain>
    </source>
</reference>
<comment type="caution">
    <text evidence="8">The sequence shown here is derived from an EMBL/GenBank/DDBJ whole genome shotgun (WGS) entry which is preliminary data.</text>
</comment>
<protein>
    <recommendedName>
        <fullName evidence="9">Aminodeoxychorismate lyase</fullName>
    </recommendedName>
</protein>
<dbReference type="AlphaFoldDB" id="A0A7C0XCQ7"/>